<keyword evidence="3" id="KW-1185">Reference proteome</keyword>
<dbReference type="RefSeq" id="WP_212608551.1">
    <property type="nucleotide sequence ID" value="NZ_CP073910.1"/>
</dbReference>
<dbReference type="Pfam" id="PF12710">
    <property type="entry name" value="HAD"/>
    <property type="match status" value="1"/>
</dbReference>
<keyword evidence="1" id="KW-0812">Transmembrane</keyword>
<dbReference type="NCBIfam" id="TIGR01488">
    <property type="entry name" value="HAD-SF-IB"/>
    <property type="match status" value="1"/>
</dbReference>
<protein>
    <submittedName>
        <fullName evidence="2">HAD-IB family phosphatase</fullName>
    </submittedName>
</protein>
<proteinExistence type="predicted"/>
<sequence length="258" mass="29118">MTNAQRLDADIPGPSVDVARAAPDARPAIQIVPRAIPVPISIFDLDRTLTRHGTYTPFLIYAALRIAPWRIALLPLMLFGMIAYKLGFVSRCQLKVLQHGLLIGRSLPRRRIDSLARGFADRLWRKGILKKGVLRIAQERAEGRRVMLATAANSYYLQAIADRIGISEVISTRSVWHGDILRPTIEGDNCYGAAKRSMTMAYLEDAGLDRSDLHLRFFSDHVSDRPTFEWVDEPIAVNPSPKLMKFARQKGWEVLDWT</sequence>
<accession>A0A975Q0F6</accession>
<dbReference type="Proteomes" id="UP000681425">
    <property type="component" value="Chromosome"/>
</dbReference>
<dbReference type="Gene3D" id="1.20.1440.100">
    <property type="entry name" value="SG protein - dephosphorylation function"/>
    <property type="match status" value="1"/>
</dbReference>
<evidence type="ECO:0000313" key="2">
    <source>
        <dbReference type="EMBL" id="QUT04810.1"/>
    </source>
</evidence>
<dbReference type="InterPro" id="IPR036412">
    <property type="entry name" value="HAD-like_sf"/>
</dbReference>
<dbReference type="Gene3D" id="3.40.50.1000">
    <property type="entry name" value="HAD superfamily/HAD-like"/>
    <property type="match status" value="1"/>
</dbReference>
<dbReference type="EMBL" id="CP073910">
    <property type="protein sequence ID" value="QUT04810.1"/>
    <property type="molecule type" value="Genomic_DNA"/>
</dbReference>
<dbReference type="KEGG" id="spph:KFK14_17490"/>
<reference evidence="2" key="1">
    <citation type="submission" date="2021-04" db="EMBL/GenBank/DDBJ databases">
        <title>Isolation of p-tert-butylphenol degrading bacteria Sphingobium phenoxybenzoativorans Tas13 from active sludge.</title>
        <authorList>
            <person name="Li Y."/>
        </authorList>
    </citation>
    <scope>NUCLEOTIDE SEQUENCE</scope>
    <source>
        <strain evidence="2">Tas13</strain>
    </source>
</reference>
<evidence type="ECO:0000256" key="1">
    <source>
        <dbReference type="SAM" id="Phobius"/>
    </source>
</evidence>
<organism evidence="2 3">
    <name type="scientific">Sphingobium phenoxybenzoativorans</name>
    <dbReference type="NCBI Taxonomy" id="1592790"/>
    <lineage>
        <taxon>Bacteria</taxon>
        <taxon>Pseudomonadati</taxon>
        <taxon>Pseudomonadota</taxon>
        <taxon>Alphaproteobacteria</taxon>
        <taxon>Sphingomonadales</taxon>
        <taxon>Sphingomonadaceae</taxon>
        <taxon>Sphingobium</taxon>
    </lineage>
</organism>
<dbReference type="AlphaFoldDB" id="A0A975Q0F6"/>
<keyword evidence="1" id="KW-0472">Membrane</keyword>
<dbReference type="SUPFAM" id="SSF56784">
    <property type="entry name" value="HAD-like"/>
    <property type="match status" value="1"/>
</dbReference>
<gene>
    <name evidence="2" type="ORF">KFK14_17490</name>
</gene>
<feature type="transmembrane region" description="Helical" evidence="1">
    <location>
        <begin position="58"/>
        <end position="84"/>
    </location>
</feature>
<keyword evidence="1" id="KW-1133">Transmembrane helix</keyword>
<evidence type="ECO:0000313" key="3">
    <source>
        <dbReference type="Proteomes" id="UP000681425"/>
    </source>
</evidence>
<dbReference type="InterPro" id="IPR023214">
    <property type="entry name" value="HAD_sf"/>
</dbReference>
<name>A0A975Q0F6_9SPHN</name>